<dbReference type="InterPro" id="IPR025508">
    <property type="entry name" value="DUF4395"/>
</dbReference>
<keyword evidence="1" id="KW-0472">Membrane</keyword>
<evidence type="ECO:0000256" key="1">
    <source>
        <dbReference type="SAM" id="Phobius"/>
    </source>
</evidence>
<dbReference type="Proteomes" id="UP000217065">
    <property type="component" value="Unassembled WGS sequence"/>
</dbReference>
<feature type="transmembrane region" description="Helical" evidence="1">
    <location>
        <begin position="7"/>
        <end position="26"/>
    </location>
</feature>
<evidence type="ECO:0000313" key="4">
    <source>
        <dbReference type="Proteomes" id="UP000217065"/>
    </source>
</evidence>
<proteinExistence type="predicted"/>
<dbReference type="OrthoDB" id="2376580at2"/>
<dbReference type="EMBL" id="NOKQ01000217">
    <property type="protein sequence ID" value="OZS77894.1"/>
    <property type="molecule type" value="Genomic_DNA"/>
</dbReference>
<evidence type="ECO:0000313" key="3">
    <source>
        <dbReference type="EMBL" id="OZS77894.1"/>
    </source>
</evidence>
<dbReference type="PIRSF" id="PIRSF030042">
    <property type="entry name" value="UCP030042"/>
    <property type="match status" value="1"/>
</dbReference>
<keyword evidence="1" id="KW-1133">Transmembrane helix</keyword>
<feature type="transmembrane region" description="Helical" evidence="1">
    <location>
        <begin position="99"/>
        <end position="125"/>
    </location>
</feature>
<dbReference type="RefSeq" id="WP_094943125.1">
    <property type="nucleotide sequence ID" value="NZ_NOKQ01000217.1"/>
</dbReference>
<comment type="caution">
    <text evidence="3">The sequence shown here is derived from an EMBL/GenBank/DDBJ whole genome shotgun (WGS) entry which is preliminary data.</text>
</comment>
<dbReference type="AlphaFoldDB" id="A0A264W2U8"/>
<sequence>MKTIPKPLVTLNQWIIVLAVVAALSIESIWPLLIPFLANGISLVTGFHPILAPAKKLLKQPLSSYVQEDVGQLRFNQMMAVGFLAAAIVGGLIGSTVLFVAASIMVGLAASIALAGFCVGCFIRFQYQQWKYRRSVSS</sequence>
<evidence type="ECO:0000259" key="2">
    <source>
        <dbReference type="Pfam" id="PF14340"/>
    </source>
</evidence>
<dbReference type="Pfam" id="PF14340">
    <property type="entry name" value="DUF4395"/>
    <property type="match status" value="1"/>
</dbReference>
<feature type="domain" description="DUF4395" evidence="2">
    <location>
        <begin position="4"/>
        <end position="129"/>
    </location>
</feature>
<name>A0A264W2U8_9BACL</name>
<organism evidence="3 4">
    <name type="scientific">Tetzosporium hominis</name>
    <dbReference type="NCBI Taxonomy" id="2020506"/>
    <lineage>
        <taxon>Bacteria</taxon>
        <taxon>Bacillati</taxon>
        <taxon>Bacillota</taxon>
        <taxon>Bacilli</taxon>
        <taxon>Bacillales</taxon>
        <taxon>Caryophanaceae</taxon>
        <taxon>Tetzosporium</taxon>
    </lineage>
</organism>
<dbReference type="InterPro" id="IPR016942">
    <property type="entry name" value="UCP030042"/>
</dbReference>
<feature type="transmembrane region" description="Helical" evidence="1">
    <location>
        <begin position="73"/>
        <end position="93"/>
    </location>
</feature>
<keyword evidence="1" id="KW-0812">Transmembrane</keyword>
<protein>
    <recommendedName>
        <fullName evidence="2">DUF4395 domain-containing protein</fullName>
    </recommendedName>
</protein>
<accession>A0A264W2U8</accession>
<keyword evidence="4" id="KW-1185">Reference proteome</keyword>
<gene>
    <name evidence="3" type="ORF">CF394_09060</name>
</gene>
<reference evidence="3 4" key="1">
    <citation type="submission" date="2017-07" db="EMBL/GenBank/DDBJ databases">
        <title>Tetzosporium hominis gen.nov. sp.nov.</title>
        <authorList>
            <person name="Tetz G."/>
            <person name="Tetz V."/>
        </authorList>
    </citation>
    <scope>NUCLEOTIDE SEQUENCE [LARGE SCALE GENOMIC DNA]</scope>
    <source>
        <strain evidence="3 4">VT-49</strain>
    </source>
</reference>